<protein>
    <recommendedName>
        <fullName evidence="4">Nuclear transport factor 2 family protein</fullName>
    </recommendedName>
</protein>
<dbReference type="EMBL" id="CP134146">
    <property type="protein sequence ID" value="WNC69789.1"/>
    <property type="molecule type" value="Genomic_DNA"/>
</dbReference>
<organism evidence="2 3">
    <name type="scientific">Thalassotalea nanhaiensis</name>
    <dbReference type="NCBI Taxonomy" id="3065648"/>
    <lineage>
        <taxon>Bacteria</taxon>
        <taxon>Pseudomonadati</taxon>
        <taxon>Pseudomonadota</taxon>
        <taxon>Gammaproteobacteria</taxon>
        <taxon>Alteromonadales</taxon>
        <taxon>Colwelliaceae</taxon>
        <taxon>Thalassotalea</taxon>
    </lineage>
</organism>
<gene>
    <name evidence="2" type="ORF">RI845_06520</name>
</gene>
<accession>A0ABY9TMI2</accession>
<keyword evidence="3" id="KW-1185">Reference proteome</keyword>
<feature type="chain" id="PRO_5045859471" description="Nuclear transport factor 2 family protein" evidence="1">
    <location>
        <begin position="21"/>
        <end position="146"/>
    </location>
</feature>
<reference evidence="3" key="1">
    <citation type="submission" date="2023-09" db="EMBL/GenBank/DDBJ databases">
        <authorList>
            <person name="Li S."/>
            <person name="Li X."/>
            <person name="Zhang C."/>
            <person name="Zhao Z."/>
        </authorList>
    </citation>
    <scope>NUCLEOTIDE SEQUENCE [LARGE SCALE GENOMIC DNA]</scope>
    <source>
        <strain evidence="3">SQ345</strain>
    </source>
</reference>
<feature type="signal peptide" evidence="1">
    <location>
        <begin position="1"/>
        <end position="20"/>
    </location>
</feature>
<evidence type="ECO:0000256" key="1">
    <source>
        <dbReference type="SAM" id="SignalP"/>
    </source>
</evidence>
<evidence type="ECO:0000313" key="3">
    <source>
        <dbReference type="Proteomes" id="UP001248581"/>
    </source>
</evidence>
<name>A0ABY9TMI2_9GAMM</name>
<evidence type="ECO:0000313" key="2">
    <source>
        <dbReference type="EMBL" id="WNC69789.1"/>
    </source>
</evidence>
<keyword evidence="1" id="KW-0732">Signal</keyword>
<dbReference type="Proteomes" id="UP001248581">
    <property type="component" value="Chromosome"/>
</dbReference>
<sequence length="146" mass="16579">MKKLILLLMVWLNFSATAVAEEVLSEESINRIAQQFIDFHKTEAKNLLQAVLSPNLSVTITQGSSGYGFVLNYTKPEYINYLTQSHKSRSRIGTDVSFISSEILGNREAKIILRYRSKKLNKYVWVEGIISIVDGDAMVVQLEEYT</sequence>
<evidence type="ECO:0008006" key="4">
    <source>
        <dbReference type="Google" id="ProtNLM"/>
    </source>
</evidence>
<proteinExistence type="predicted"/>
<dbReference type="RefSeq" id="WP_348388931.1">
    <property type="nucleotide sequence ID" value="NZ_CP134146.1"/>
</dbReference>